<gene>
    <name evidence="6" type="ORF">AAH991_15170</name>
</gene>
<dbReference type="CDD" id="cd03257">
    <property type="entry name" value="ABC_NikE_OppD_transporters"/>
    <property type="match status" value="1"/>
</dbReference>
<dbReference type="InterPro" id="IPR013563">
    <property type="entry name" value="Oligopep_ABC_C"/>
</dbReference>
<dbReference type="InterPro" id="IPR003593">
    <property type="entry name" value="AAA+_ATPase"/>
</dbReference>
<dbReference type="NCBIfam" id="NF008453">
    <property type="entry name" value="PRK11308.1"/>
    <property type="match status" value="1"/>
</dbReference>
<dbReference type="Pfam" id="PF00005">
    <property type="entry name" value="ABC_tran"/>
    <property type="match status" value="1"/>
</dbReference>
<dbReference type="SMART" id="SM00382">
    <property type="entry name" value="AAA"/>
    <property type="match status" value="1"/>
</dbReference>
<dbReference type="NCBIfam" id="TIGR01727">
    <property type="entry name" value="oligo_HPY"/>
    <property type="match status" value="1"/>
</dbReference>
<dbReference type="PANTHER" id="PTHR43776">
    <property type="entry name" value="TRANSPORT ATP-BINDING PROTEIN"/>
    <property type="match status" value="1"/>
</dbReference>
<dbReference type="SUPFAM" id="SSF52540">
    <property type="entry name" value="P-loop containing nucleoside triphosphate hydrolases"/>
    <property type="match status" value="1"/>
</dbReference>
<dbReference type="PANTHER" id="PTHR43776:SF7">
    <property type="entry name" value="D,D-DIPEPTIDE TRANSPORT ATP-BINDING PROTEIN DDPF-RELATED"/>
    <property type="match status" value="1"/>
</dbReference>
<evidence type="ECO:0000259" key="5">
    <source>
        <dbReference type="PROSITE" id="PS50893"/>
    </source>
</evidence>
<dbReference type="InterPro" id="IPR050319">
    <property type="entry name" value="ABC_transp_ATP-bind"/>
</dbReference>
<sequence>MKASAESILEVRDLVKHFPLTQGVLVKRQIGAIKAVDGVSFDLHRGETLGVVGESGCGKSTLAKLLMALERPTSGSVRVHGRDITTARGAELKRMRRNIQMVMQDPYTSLNPRMTVGDIVGEPFEIHSDVVPKGGRRRRVQELLEVVGLNPDHINRYPHQFSGGQRQRIGIARGLALQPEIIICDEPVSALDVSIQAQVMNLLERLQNEFDLAYIFIAHDLSVVRHISDRVAVMYLGKIVELGSDAQIYDSPTHPYTQALLSAVPVPDPEGRETRQRIILQGDPPSPANPPSGCHFRTRCWKAQDICAQQAPALEVRPGSDHPSACHFAEARDVVNAQ</sequence>
<protein>
    <submittedName>
        <fullName evidence="6">Dipeptide ABC transporter ATP-binding protein</fullName>
    </submittedName>
</protein>
<organism evidence="6 7">
    <name type="scientific">Microbispora maris</name>
    <dbReference type="NCBI Taxonomy" id="3144104"/>
    <lineage>
        <taxon>Bacteria</taxon>
        <taxon>Bacillati</taxon>
        <taxon>Actinomycetota</taxon>
        <taxon>Actinomycetes</taxon>
        <taxon>Streptosporangiales</taxon>
        <taxon>Streptosporangiaceae</taxon>
        <taxon>Microbispora</taxon>
    </lineage>
</organism>
<dbReference type="InterPro" id="IPR003439">
    <property type="entry name" value="ABC_transporter-like_ATP-bd"/>
</dbReference>
<feature type="domain" description="ABC transporter" evidence="5">
    <location>
        <begin position="9"/>
        <end position="261"/>
    </location>
</feature>
<evidence type="ECO:0000256" key="4">
    <source>
        <dbReference type="ARBA" id="ARBA00022840"/>
    </source>
</evidence>
<dbReference type="InterPro" id="IPR017871">
    <property type="entry name" value="ABC_transporter-like_CS"/>
</dbReference>
<keyword evidence="4 6" id="KW-0067">ATP-binding</keyword>
<dbReference type="InterPro" id="IPR027417">
    <property type="entry name" value="P-loop_NTPase"/>
</dbReference>
<evidence type="ECO:0000256" key="2">
    <source>
        <dbReference type="ARBA" id="ARBA00022448"/>
    </source>
</evidence>
<reference evidence="6 7" key="1">
    <citation type="submission" date="2024-05" db="EMBL/GenBank/DDBJ databases">
        <title>Microbispora sp.ZYX-F-249.</title>
        <authorList>
            <person name="Xie H."/>
        </authorList>
    </citation>
    <scope>NUCLEOTIDE SEQUENCE [LARGE SCALE GENOMIC DNA]</scope>
    <source>
        <strain evidence="6 7">ZYX-F-249</strain>
    </source>
</reference>
<evidence type="ECO:0000256" key="3">
    <source>
        <dbReference type="ARBA" id="ARBA00022741"/>
    </source>
</evidence>
<keyword evidence="3" id="KW-0547">Nucleotide-binding</keyword>
<comment type="similarity">
    <text evidence="1">Belongs to the ABC transporter superfamily.</text>
</comment>
<accession>A0ABV0AMC4</accession>
<dbReference type="Proteomes" id="UP001447516">
    <property type="component" value="Unassembled WGS sequence"/>
</dbReference>
<dbReference type="Gene3D" id="3.40.50.300">
    <property type="entry name" value="P-loop containing nucleotide triphosphate hydrolases"/>
    <property type="match status" value="1"/>
</dbReference>
<keyword evidence="2" id="KW-0813">Transport</keyword>
<evidence type="ECO:0000313" key="6">
    <source>
        <dbReference type="EMBL" id="MEN3536454.1"/>
    </source>
</evidence>
<comment type="caution">
    <text evidence="6">The sequence shown here is derived from an EMBL/GenBank/DDBJ whole genome shotgun (WGS) entry which is preliminary data.</text>
</comment>
<evidence type="ECO:0000256" key="1">
    <source>
        <dbReference type="ARBA" id="ARBA00005417"/>
    </source>
</evidence>
<dbReference type="EMBL" id="JBDJAW010000010">
    <property type="protein sequence ID" value="MEN3536454.1"/>
    <property type="molecule type" value="Genomic_DNA"/>
</dbReference>
<name>A0ABV0AMC4_9ACTN</name>
<dbReference type="RefSeq" id="WP_346226437.1">
    <property type="nucleotide sequence ID" value="NZ_JBDJAW010000010.1"/>
</dbReference>
<keyword evidence="7" id="KW-1185">Reference proteome</keyword>
<dbReference type="GO" id="GO:0005524">
    <property type="term" value="F:ATP binding"/>
    <property type="evidence" value="ECO:0007669"/>
    <property type="project" value="UniProtKB-KW"/>
</dbReference>
<dbReference type="PROSITE" id="PS50893">
    <property type="entry name" value="ABC_TRANSPORTER_2"/>
    <property type="match status" value="1"/>
</dbReference>
<evidence type="ECO:0000313" key="7">
    <source>
        <dbReference type="Proteomes" id="UP001447516"/>
    </source>
</evidence>
<proteinExistence type="inferred from homology"/>
<dbReference type="Pfam" id="PF08352">
    <property type="entry name" value="oligo_HPY"/>
    <property type="match status" value="1"/>
</dbReference>
<dbReference type="PROSITE" id="PS00211">
    <property type="entry name" value="ABC_TRANSPORTER_1"/>
    <property type="match status" value="1"/>
</dbReference>